<proteinExistence type="predicted"/>
<feature type="region of interest" description="Disordered" evidence="1">
    <location>
        <begin position="134"/>
        <end position="165"/>
    </location>
</feature>
<protein>
    <submittedName>
        <fullName evidence="2">Uncharacterized protein</fullName>
    </submittedName>
</protein>
<dbReference type="AlphaFoldDB" id="A0A9N8DS36"/>
<organism evidence="2 3">
    <name type="scientific">Seminavis robusta</name>
    <dbReference type="NCBI Taxonomy" id="568900"/>
    <lineage>
        <taxon>Eukaryota</taxon>
        <taxon>Sar</taxon>
        <taxon>Stramenopiles</taxon>
        <taxon>Ochrophyta</taxon>
        <taxon>Bacillariophyta</taxon>
        <taxon>Bacillariophyceae</taxon>
        <taxon>Bacillariophycidae</taxon>
        <taxon>Naviculales</taxon>
        <taxon>Naviculaceae</taxon>
        <taxon>Seminavis</taxon>
    </lineage>
</organism>
<gene>
    <name evidence="2" type="ORF">SEMRO_248_G098410.1</name>
</gene>
<evidence type="ECO:0000313" key="3">
    <source>
        <dbReference type="Proteomes" id="UP001153069"/>
    </source>
</evidence>
<keyword evidence="3" id="KW-1185">Reference proteome</keyword>
<name>A0A9N8DS36_9STRA</name>
<dbReference type="Proteomes" id="UP001153069">
    <property type="component" value="Unassembled WGS sequence"/>
</dbReference>
<evidence type="ECO:0000256" key="1">
    <source>
        <dbReference type="SAM" id="MobiDB-lite"/>
    </source>
</evidence>
<evidence type="ECO:0000313" key="2">
    <source>
        <dbReference type="EMBL" id="CAB9505934.1"/>
    </source>
</evidence>
<dbReference type="EMBL" id="CAICTM010000247">
    <property type="protein sequence ID" value="CAB9505934.1"/>
    <property type="molecule type" value="Genomic_DNA"/>
</dbReference>
<comment type="caution">
    <text evidence="2">The sequence shown here is derived from an EMBL/GenBank/DDBJ whole genome shotgun (WGS) entry which is preliminary data.</text>
</comment>
<reference evidence="2" key="1">
    <citation type="submission" date="2020-06" db="EMBL/GenBank/DDBJ databases">
        <authorList>
            <consortium name="Plant Systems Biology data submission"/>
        </authorList>
    </citation>
    <scope>NUCLEOTIDE SEQUENCE</scope>
    <source>
        <strain evidence="2">D6</strain>
    </source>
</reference>
<accession>A0A9N8DS36</accession>
<sequence>MGANNSKISDGERKEIAGRGQQLQFKFNFWPEPIRKAGTTHSSKEHAADLAKAVTEACGSSLSPSGHALDTMVAAISAEANGDGRLFLYGMAHFPDSTGDERRAEALAVTFDKDSNVNGVVRYTDYFSKDSPVLKNSAPLSSEEHKNASTLKAELTSAPDTPNDDARKVRMQKAVGELLSKWKDSPDSSLKSRLSKLPWARTCAGDALEAAVKKYCSEDCTLSMPLQQITMKASDLAPQWRARLKGEGPFVSFGQTEVFVTSEAYAGHHPIGFAQFVMYSASDKTGQHHASNGILVAEFDDEGNKIVKLIMFRDFVCNAEMKTVVIPTIDV</sequence>